<dbReference type="Gene3D" id="1.20.1280.50">
    <property type="match status" value="1"/>
</dbReference>
<evidence type="ECO:0000313" key="3">
    <source>
        <dbReference type="Proteomes" id="UP000323506"/>
    </source>
</evidence>
<reference evidence="2 3" key="1">
    <citation type="submission" date="2019-06" db="EMBL/GenBank/DDBJ databases">
        <title>WGS assembly of Gossypium darwinii.</title>
        <authorList>
            <person name="Chen Z.J."/>
            <person name="Sreedasyam A."/>
            <person name="Ando A."/>
            <person name="Song Q."/>
            <person name="De L."/>
            <person name="Hulse-Kemp A."/>
            <person name="Ding M."/>
            <person name="Ye W."/>
            <person name="Kirkbride R."/>
            <person name="Jenkins J."/>
            <person name="Plott C."/>
            <person name="Lovell J."/>
            <person name="Lin Y.-M."/>
            <person name="Vaughn R."/>
            <person name="Liu B."/>
            <person name="Li W."/>
            <person name="Simpson S."/>
            <person name="Scheffler B."/>
            <person name="Saski C."/>
            <person name="Grover C."/>
            <person name="Hu G."/>
            <person name="Conover J."/>
            <person name="Carlson J."/>
            <person name="Shu S."/>
            <person name="Boston L."/>
            <person name="Williams M."/>
            <person name="Peterson D."/>
            <person name="Mcgee K."/>
            <person name="Jones D."/>
            <person name="Wendel J."/>
            <person name="Stelly D."/>
            <person name="Grimwood J."/>
            <person name="Schmutz J."/>
        </authorList>
    </citation>
    <scope>NUCLEOTIDE SEQUENCE [LARGE SCALE GENOMIC DNA]</scope>
    <source>
        <strain evidence="2">1808015.09</strain>
    </source>
</reference>
<sequence>MLSEEVLKVVFPLLDGVDLAVCMVVCKQWRHTARDDYLWKCVCANRWPSICKRPNSHTVTYYRIYQTFYKRQRPQTLLPPRLSFDDLEFFIDIWNEDELIFSEVVPGPVLQTGIKFLPTGICKTLKFHLESPEYKMTLPVDPRFNIPWGETVSISVLVERKDSNKESEHGSLCYFWKMETTVSLMFSGLKWIFGMLPVPKMRYCGFWTC</sequence>
<protein>
    <recommendedName>
        <fullName evidence="1">F-box domain-containing protein</fullName>
    </recommendedName>
</protein>
<dbReference type="PROSITE" id="PS50181">
    <property type="entry name" value="FBOX"/>
    <property type="match status" value="1"/>
</dbReference>
<gene>
    <name evidence="2" type="ORF">ES288_A09G012100v1</name>
</gene>
<dbReference type="SUPFAM" id="SSF81383">
    <property type="entry name" value="F-box domain"/>
    <property type="match status" value="1"/>
</dbReference>
<organism evidence="2 3">
    <name type="scientific">Gossypium darwinii</name>
    <name type="common">Darwin's cotton</name>
    <name type="synonym">Gossypium barbadense var. darwinii</name>
    <dbReference type="NCBI Taxonomy" id="34276"/>
    <lineage>
        <taxon>Eukaryota</taxon>
        <taxon>Viridiplantae</taxon>
        <taxon>Streptophyta</taxon>
        <taxon>Embryophyta</taxon>
        <taxon>Tracheophyta</taxon>
        <taxon>Spermatophyta</taxon>
        <taxon>Magnoliopsida</taxon>
        <taxon>eudicotyledons</taxon>
        <taxon>Gunneridae</taxon>
        <taxon>Pentapetalae</taxon>
        <taxon>rosids</taxon>
        <taxon>malvids</taxon>
        <taxon>Malvales</taxon>
        <taxon>Malvaceae</taxon>
        <taxon>Malvoideae</taxon>
        <taxon>Gossypium</taxon>
    </lineage>
</organism>
<evidence type="ECO:0000313" key="2">
    <source>
        <dbReference type="EMBL" id="TYH00884.1"/>
    </source>
</evidence>
<dbReference type="InterPro" id="IPR044207">
    <property type="entry name" value="At5g39250-like"/>
</dbReference>
<dbReference type="PANTHER" id="PTHR47722:SF1">
    <property type="entry name" value="F-BOX DOMAIN CONTAINING PROTEIN, EXPRESSED"/>
    <property type="match status" value="1"/>
</dbReference>
<evidence type="ECO:0000259" key="1">
    <source>
        <dbReference type="PROSITE" id="PS50181"/>
    </source>
</evidence>
<dbReference type="InterPro" id="IPR001810">
    <property type="entry name" value="F-box_dom"/>
</dbReference>
<dbReference type="Pfam" id="PF12937">
    <property type="entry name" value="F-box-like"/>
    <property type="match status" value="1"/>
</dbReference>
<dbReference type="PANTHER" id="PTHR47722">
    <property type="entry name" value="EXPRESSED PROTEIN"/>
    <property type="match status" value="1"/>
</dbReference>
<feature type="domain" description="F-box" evidence="1">
    <location>
        <begin position="1"/>
        <end position="42"/>
    </location>
</feature>
<name>A0A5D2F4I2_GOSDA</name>
<dbReference type="AlphaFoldDB" id="A0A5D2F4I2"/>
<proteinExistence type="predicted"/>
<accession>A0A5D2F4I2</accession>
<dbReference type="SMART" id="SM00256">
    <property type="entry name" value="FBOX"/>
    <property type="match status" value="1"/>
</dbReference>
<keyword evidence="3" id="KW-1185">Reference proteome</keyword>
<dbReference type="InterPro" id="IPR036047">
    <property type="entry name" value="F-box-like_dom_sf"/>
</dbReference>
<dbReference type="Proteomes" id="UP000323506">
    <property type="component" value="Chromosome A09"/>
</dbReference>
<dbReference type="EMBL" id="CM017696">
    <property type="protein sequence ID" value="TYH00884.1"/>
    <property type="molecule type" value="Genomic_DNA"/>
</dbReference>